<dbReference type="InterPro" id="IPR032466">
    <property type="entry name" value="Metal_Hydrolase"/>
</dbReference>
<reference evidence="3 4" key="1">
    <citation type="submission" date="2020-07" db="EMBL/GenBank/DDBJ databases">
        <title>Vallitalea guaymasensis genome.</title>
        <authorList>
            <person name="Postec A."/>
        </authorList>
    </citation>
    <scope>NUCLEOTIDE SEQUENCE [LARGE SCALE GENOMIC DNA]</scope>
    <source>
        <strain evidence="3 4">Ra1766G1</strain>
    </source>
</reference>
<dbReference type="AlphaFoldDB" id="A0A8J8MEM1"/>
<dbReference type="Gene3D" id="2.30.40.10">
    <property type="entry name" value="Urease, subunit C, domain 1"/>
    <property type="match status" value="1"/>
</dbReference>
<dbReference type="GO" id="GO:0016810">
    <property type="term" value="F:hydrolase activity, acting on carbon-nitrogen (but not peptide) bonds"/>
    <property type="evidence" value="ECO:0007669"/>
    <property type="project" value="InterPro"/>
</dbReference>
<keyword evidence="1" id="KW-0378">Hydrolase</keyword>
<dbReference type="PANTHER" id="PTHR43794:SF11">
    <property type="entry name" value="AMIDOHYDROLASE-RELATED DOMAIN-CONTAINING PROTEIN"/>
    <property type="match status" value="1"/>
</dbReference>
<dbReference type="Gene3D" id="3.20.20.140">
    <property type="entry name" value="Metal-dependent hydrolases"/>
    <property type="match status" value="1"/>
</dbReference>
<protein>
    <submittedName>
        <fullName evidence="3">Putative aminohydrolase SsnA</fullName>
    </submittedName>
</protein>
<dbReference type="NCBIfam" id="TIGR03314">
    <property type="entry name" value="Se_ssnA"/>
    <property type="match status" value="1"/>
</dbReference>
<sequence length="442" mass="50002">MILLGNGKLITRDGDNPFIEDGCLCVKDNLIYDLGTTKDMREKYPNEEFIDANQGLIMPGLINTHHHIYSSFARGLSLKGYHPKKFSDILEGMWWKIDKHLTLEDVKYSAYVTYIDCIKNGVTTVFDHHASYGATTGSLFEISGVAHELGLRTCLCYEVSDRNGKNEMVQAVKENINFINSAKQDTSNMQKGMMGLHASFTLSNETLYYIAENMPADTGYHIHLAEGIEDLYDSLNKHNKRVVNRLYDMNILGSKTLAIHCIHINPLEMDILKETETMVVHNPESNMGNAVGCTPILKIMDKDIVLGLGTDGYTSDMLESMKVANILHKHHNNNPSVAWAEVPKMLFDNNSEIANRFYEKPLGILKKDSYADVIVLDYDPFTPLDENNVNSHILFGMNGRNVKTTMINGKLLMKDRELLNIDEASIFAKARELSTDLWKKFY</sequence>
<dbReference type="SUPFAM" id="SSF51338">
    <property type="entry name" value="Composite domain of metallo-dependent hydrolases"/>
    <property type="match status" value="1"/>
</dbReference>
<evidence type="ECO:0000313" key="4">
    <source>
        <dbReference type="Proteomes" id="UP000677305"/>
    </source>
</evidence>
<accession>A0A8J8MEM1</accession>
<dbReference type="Pfam" id="PF01979">
    <property type="entry name" value="Amidohydro_1"/>
    <property type="match status" value="1"/>
</dbReference>
<dbReference type="InterPro" id="IPR050287">
    <property type="entry name" value="MTA/SAH_deaminase"/>
</dbReference>
<evidence type="ECO:0000313" key="3">
    <source>
        <dbReference type="EMBL" id="QUH31679.1"/>
    </source>
</evidence>
<evidence type="ECO:0000259" key="2">
    <source>
        <dbReference type="Pfam" id="PF01979"/>
    </source>
</evidence>
<dbReference type="NCBIfam" id="NF005540">
    <property type="entry name" value="PRK07203.1"/>
    <property type="match status" value="1"/>
</dbReference>
<dbReference type="InterPro" id="IPR017700">
    <property type="entry name" value="Aminohydrolase_SsnA"/>
</dbReference>
<keyword evidence="4" id="KW-1185">Reference proteome</keyword>
<name>A0A8J8MEM1_9FIRM</name>
<proteinExistence type="predicted"/>
<dbReference type="PANTHER" id="PTHR43794">
    <property type="entry name" value="AMINOHYDROLASE SSNA-RELATED"/>
    <property type="match status" value="1"/>
</dbReference>
<dbReference type="Proteomes" id="UP000677305">
    <property type="component" value="Chromosome"/>
</dbReference>
<feature type="domain" description="Amidohydrolase-related" evidence="2">
    <location>
        <begin position="57"/>
        <end position="411"/>
    </location>
</feature>
<gene>
    <name evidence="3" type="primary">ssnA</name>
    <name evidence="3" type="ORF">HYG85_23225</name>
</gene>
<evidence type="ECO:0000256" key="1">
    <source>
        <dbReference type="ARBA" id="ARBA00022801"/>
    </source>
</evidence>
<dbReference type="InterPro" id="IPR011059">
    <property type="entry name" value="Metal-dep_hydrolase_composite"/>
</dbReference>
<dbReference type="EMBL" id="CP058561">
    <property type="protein sequence ID" value="QUH31679.1"/>
    <property type="molecule type" value="Genomic_DNA"/>
</dbReference>
<organism evidence="3 4">
    <name type="scientific">Vallitalea guaymasensis</name>
    <dbReference type="NCBI Taxonomy" id="1185412"/>
    <lineage>
        <taxon>Bacteria</taxon>
        <taxon>Bacillati</taxon>
        <taxon>Bacillota</taxon>
        <taxon>Clostridia</taxon>
        <taxon>Lachnospirales</taxon>
        <taxon>Vallitaleaceae</taxon>
        <taxon>Vallitalea</taxon>
    </lineage>
</organism>
<dbReference type="RefSeq" id="WP_212691637.1">
    <property type="nucleotide sequence ID" value="NZ_CP058561.1"/>
</dbReference>
<dbReference type="InterPro" id="IPR006680">
    <property type="entry name" value="Amidohydro-rel"/>
</dbReference>
<dbReference type="KEGG" id="vgu:HYG85_23225"/>
<dbReference type="SUPFAM" id="SSF51556">
    <property type="entry name" value="Metallo-dependent hydrolases"/>
    <property type="match status" value="1"/>
</dbReference>